<dbReference type="GO" id="GO:0000398">
    <property type="term" value="P:mRNA splicing, via spliceosome"/>
    <property type="evidence" value="ECO:0007669"/>
    <property type="project" value="TreeGrafter"/>
</dbReference>
<evidence type="ECO:0000256" key="1">
    <source>
        <dbReference type="ARBA" id="ARBA00022737"/>
    </source>
</evidence>
<dbReference type="InterPro" id="IPR000504">
    <property type="entry name" value="RRM_dom"/>
</dbReference>
<dbReference type="GeneTree" id="ENSGT00940000167175"/>
<organism evidence="6 7">
    <name type="scientific">Oryzias melastigma</name>
    <name type="common">Marine medaka</name>
    <dbReference type="NCBI Taxonomy" id="30732"/>
    <lineage>
        <taxon>Eukaryota</taxon>
        <taxon>Metazoa</taxon>
        <taxon>Chordata</taxon>
        <taxon>Craniata</taxon>
        <taxon>Vertebrata</taxon>
        <taxon>Euteleostomi</taxon>
        <taxon>Actinopterygii</taxon>
        <taxon>Neopterygii</taxon>
        <taxon>Teleostei</taxon>
        <taxon>Neoteleostei</taxon>
        <taxon>Acanthomorphata</taxon>
        <taxon>Ovalentaria</taxon>
        <taxon>Atherinomorphae</taxon>
        <taxon>Beloniformes</taxon>
        <taxon>Adrianichthyidae</taxon>
        <taxon>Oryziinae</taxon>
        <taxon>Oryzias</taxon>
    </lineage>
</organism>
<dbReference type="STRING" id="30732.ENSOMEP00000011067"/>
<dbReference type="AlphaFoldDB" id="A0A3B3C1Y0"/>
<dbReference type="PANTHER" id="PTHR48026:SF28">
    <property type="entry name" value="HETEROGENEOUS NUCLEAR RIBONUCLEOPROTEIN A0,-LIKE"/>
    <property type="match status" value="1"/>
</dbReference>
<feature type="domain" description="RRM" evidence="5">
    <location>
        <begin position="294"/>
        <end position="371"/>
    </location>
</feature>
<dbReference type="GeneID" id="112146495"/>
<feature type="region of interest" description="Disordered" evidence="4">
    <location>
        <begin position="1"/>
        <end position="30"/>
    </location>
</feature>
<proteinExistence type="predicted"/>
<keyword evidence="2 3" id="KW-0694">RNA-binding</keyword>
<dbReference type="GO" id="GO:0071013">
    <property type="term" value="C:catalytic step 2 spliceosome"/>
    <property type="evidence" value="ECO:0007669"/>
    <property type="project" value="TreeGrafter"/>
</dbReference>
<dbReference type="PROSITE" id="PS50102">
    <property type="entry name" value="RRM"/>
    <property type="match status" value="3"/>
</dbReference>
<dbReference type="InterPro" id="IPR035979">
    <property type="entry name" value="RBD_domain_sf"/>
</dbReference>
<evidence type="ECO:0000259" key="5">
    <source>
        <dbReference type="PROSITE" id="PS50102"/>
    </source>
</evidence>
<reference evidence="6" key="2">
    <citation type="submission" date="2025-09" db="UniProtKB">
        <authorList>
            <consortium name="Ensembl"/>
        </authorList>
    </citation>
    <scope>IDENTIFICATION</scope>
</reference>
<dbReference type="OrthoDB" id="267048at2759"/>
<accession>A0A3B3C1Y0</accession>
<evidence type="ECO:0000313" key="6">
    <source>
        <dbReference type="Ensembl" id="ENSOMEP00000011067.1"/>
    </source>
</evidence>
<dbReference type="SUPFAM" id="SSF54928">
    <property type="entry name" value="RNA-binding domain, RBD"/>
    <property type="match status" value="3"/>
</dbReference>
<dbReference type="FunFam" id="3.30.70.330:FF:000040">
    <property type="entry name" value="Heterogeneous nuclear ribonucleoprotein A2/B1"/>
    <property type="match status" value="1"/>
</dbReference>
<feature type="domain" description="RRM" evidence="5">
    <location>
        <begin position="28"/>
        <end position="111"/>
    </location>
</feature>
<evidence type="ECO:0000256" key="2">
    <source>
        <dbReference type="ARBA" id="ARBA00022884"/>
    </source>
</evidence>
<dbReference type="KEGG" id="oml:112146495"/>
<feature type="region of interest" description="Disordered" evidence="4">
    <location>
        <begin position="207"/>
        <end position="263"/>
    </location>
</feature>
<dbReference type="Ensembl" id="ENSOMET00000018046.1">
    <property type="protein sequence ID" value="ENSOMEP00000011067.1"/>
    <property type="gene ID" value="ENSOMEG00000012368.1"/>
</dbReference>
<keyword evidence="1" id="KW-0677">Repeat</keyword>
<dbReference type="InterPro" id="IPR012677">
    <property type="entry name" value="Nucleotide-bd_a/b_plait_sf"/>
</dbReference>
<dbReference type="SMART" id="SM00360">
    <property type="entry name" value="RRM"/>
    <property type="match status" value="3"/>
</dbReference>
<evidence type="ECO:0000313" key="7">
    <source>
        <dbReference type="Proteomes" id="UP000261560"/>
    </source>
</evidence>
<dbReference type="OMA" id="NCLANEH"/>
<dbReference type="Proteomes" id="UP000261560">
    <property type="component" value="Unplaced"/>
</dbReference>
<dbReference type="Gene3D" id="3.30.70.330">
    <property type="match status" value="3"/>
</dbReference>
<feature type="compositionally biased region" description="Polar residues" evidence="4">
    <location>
        <begin position="1"/>
        <end position="22"/>
    </location>
</feature>
<feature type="compositionally biased region" description="Polar residues" evidence="4">
    <location>
        <begin position="218"/>
        <end position="232"/>
    </location>
</feature>
<feature type="domain" description="RRM" evidence="5">
    <location>
        <begin position="121"/>
        <end position="198"/>
    </location>
</feature>
<keyword evidence="7" id="KW-1185">Reference proteome</keyword>
<protein>
    <submittedName>
        <fullName evidence="6">Heterogeneous nuclear ribonucleoprotein A0-like</fullName>
    </submittedName>
</protein>
<dbReference type="GO" id="GO:0003730">
    <property type="term" value="F:mRNA 3'-UTR binding"/>
    <property type="evidence" value="ECO:0007669"/>
    <property type="project" value="TreeGrafter"/>
</dbReference>
<reference evidence="6" key="1">
    <citation type="submission" date="2025-08" db="UniProtKB">
        <authorList>
            <consortium name="Ensembl"/>
        </authorList>
    </citation>
    <scope>IDENTIFICATION</scope>
</reference>
<dbReference type="PANTHER" id="PTHR48026">
    <property type="entry name" value="HOMOLOGOUS TO DROSOPHILA SQD (SQUID) PROTEIN"/>
    <property type="match status" value="1"/>
</dbReference>
<evidence type="ECO:0000256" key="3">
    <source>
        <dbReference type="PROSITE-ProRule" id="PRU00176"/>
    </source>
</evidence>
<name>A0A3B3C1Y0_ORYME</name>
<dbReference type="Pfam" id="PF00076">
    <property type="entry name" value="RRM_1"/>
    <property type="match status" value="3"/>
</dbReference>
<dbReference type="RefSeq" id="XP_024128119.1">
    <property type="nucleotide sequence ID" value="XM_024272351.2"/>
</dbReference>
<feature type="compositionally biased region" description="Polar residues" evidence="4">
    <location>
        <begin position="244"/>
        <end position="255"/>
    </location>
</feature>
<dbReference type="PaxDb" id="30732-ENSOMEP00000011067"/>
<evidence type="ECO:0000256" key="4">
    <source>
        <dbReference type="SAM" id="MobiDB-lite"/>
    </source>
</evidence>
<sequence length="476" mass="52264">MTQDLKNQQPNNPTTQKPSNPKMTGHPNKLFVGGLSANTDDDGLRQHFERFGELIDHVVIKHKVQSRSRCFGFVTYAKPEQADAAMAARPHTVDGTAVEVKRAVAKEKSKEPESFARAMEKKIFVGGLKNDIFEFQLTEYFSQYGQVEKSEIMVDLETRQNRGFGFVHFTNASAADRAALVKFHTVNGHQVEVKKALTKQEIKGEGGTTQKVIGGNQNGNTGRDYPQNNTNRAYGGSHGAGYSHQGNHDSGNGFNDNKGYGGSHTVNVNTTKVKQAYEKPQCNKPEPLANAMGRKIFVGGLKNDIFELHLTQYFSQYGQVQKSEIMVDMVTGRNRGFGFVHFTDPSAADKAALVKFHNVNGHRVEVKKALTKQEMQGEDATTPRVMGGNQNGYGGSHEAGYYDQGSSYGGYYSYGNDARFYDNGGYSGTYSCGHCGHENLPGGWNVYNGYGQCYSGYGPNNGYFSGQSTAPYTGGW</sequence>